<dbReference type="Pfam" id="PF07679">
    <property type="entry name" value="I-set"/>
    <property type="match status" value="1"/>
</dbReference>
<dbReference type="Gene3D" id="2.60.40.10">
    <property type="entry name" value="Immunoglobulins"/>
    <property type="match status" value="1"/>
</dbReference>
<sequence>MECHISKQQQQQQLQHHRHSMEAVDEWQWWQFRIGTHRWCAWRKLSRPSRALLVMVVLLLTIVGRSTVSGEPNCPSACQCKWKGGKQAVECLSGNLFTIPENIDHSTQVLDVSGNNLQIISNETFVRSNLLNLQKLYMRDCRIGQIDDGAFAGLTNLVELDLSINLLTAVPSAAFQHIVSLRDLTLARNHIQKIESHAFRNVTALTKLDLSFCSIQTIAPQAFEGLGSLHSLKLNGNQLSELRPKTIETLSRLHGIELHENPWVCDCRLRAAKLWLTEHNIPYPIAPTCAGGPERVMDKTFGELQVDDFACKPEMLPVRRFIQAYSGENATIECRSSAVPSATVNWYWNGKLLVNNSHFSAYQRVLVYEQGNFEKRSKLTLTNAQETDSSEFYCVVENRAGTAEANFTLHVTMRDIAIDNRQIIGLSAALVILILFILLIILFLLVRLRRIPMTETKTPNQVEVITSVSPSSNVNGKVATPINDCHSPDRKNAPGDLKCCPSSAANPVQKPPRLTDLPYSTSHYDGGGSLIASGQCFVSPTHSLTGNNPDLINDTKRLGSGTDLATGATGGLPSSAAIGVADPLAHLSQLQMQATTALNTALALMDPVERPGSGEYSRAGCDSLYPSGLWETHSSNLATTGLDHGGGGGGGTGVTGHGPYSDKLPILGSSTTGPTMLNLDDETSSVDYLSRTFPRTHLTTGLSLSASTTGSAGGYGHAGASGATAPTSGSTGGGYPADYGLPIVPGAEQLHNKLASIQPAHHGSTGSMPMNAKTLRVWQKGGVPVLPPVTALKRALSNSRNSPDEGYQEGCGTDV</sequence>
<evidence type="ECO:0000256" key="5">
    <source>
        <dbReference type="ARBA" id="ARBA00023180"/>
    </source>
</evidence>
<dbReference type="InterPro" id="IPR007110">
    <property type="entry name" value="Ig-like_dom"/>
</dbReference>
<evidence type="ECO:0000256" key="7">
    <source>
        <dbReference type="SAM" id="Phobius"/>
    </source>
</evidence>
<dbReference type="PROSITE" id="PS51450">
    <property type="entry name" value="LRR"/>
    <property type="match status" value="1"/>
</dbReference>
<keyword evidence="1" id="KW-0433">Leucine-rich repeat</keyword>
<dbReference type="SMART" id="SM00408">
    <property type="entry name" value="IGc2"/>
    <property type="match status" value="1"/>
</dbReference>
<dbReference type="InterPro" id="IPR032675">
    <property type="entry name" value="LRR_dom_sf"/>
</dbReference>
<proteinExistence type="predicted"/>
<organism evidence="9">
    <name type="scientific">Anopheles funestus</name>
    <name type="common">African malaria mosquito</name>
    <dbReference type="NCBI Taxonomy" id="62324"/>
    <lineage>
        <taxon>Eukaryota</taxon>
        <taxon>Metazoa</taxon>
        <taxon>Ecdysozoa</taxon>
        <taxon>Arthropoda</taxon>
        <taxon>Hexapoda</taxon>
        <taxon>Insecta</taxon>
        <taxon>Pterygota</taxon>
        <taxon>Neoptera</taxon>
        <taxon>Endopterygota</taxon>
        <taxon>Diptera</taxon>
        <taxon>Nematocera</taxon>
        <taxon>Culicoidea</taxon>
        <taxon>Culicidae</taxon>
        <taxon>Anophelinae</taxon>
        <taxon>Anopheles</taxon>
    </lineage>
</organism>
<dbReference type="InterPro" id="IPR003599">
    <property type="entry name" value="Ig_sub"/>
</dbReference>
<evidence type="ECO:0000313" key="9">
    <source>
        <dbReference type="EnsemblMetazoa" id="AFUN002866-PA"/>
    </source>
</evidence>
<reference evidence="9" key="1">
    <citation type="submission" date="2020-05" db="UniProtKB">
        <authorList>
            <consortium name="EnsemblMetazoa"/>
        </authorList>
    </citation>
    <scope>IDENTIFICATION</scope>
    <source>
        <strain evidence="9">FUMOZ</strain>
    </source>
</reference>
<dbReference type="InterPro" id="IPR001611">
    <property type="entry name" value="Leu-rich_rpt"/>
</dbReference>
<keyword evidence="7" id="KW-0812">Transmembrane</keyword>
<evidence type="ECO:0000256" key="2">
    <source>
        <dbReference type="ARBA" id="ARBA00022729"/>
    </source>
</evidence>
<dbReference type="SMART" id="SM00082">
    <property type="entry name" value="LRRCT"/>
    <property type="match status" value="1"/>
</dbReference>
<keyword evidence="5" id="KW-0325">Glycoprotein</keyword>
<feature type="region of interest" description="Disordered" evidence="6">
    <location>
        <begin position="796"/>
        <end position="815"/>
    </location>
</feature>
<keyword evidence="2" id="KW-0732">Signal</keyword>
<dbReference type="Gene3D" id="3.80.10.10">
    <property type="entry name" value="Ribonuclease Inhibitor"/>
    <property type="match status" value="2"/>
</dbReference>
<dbReference type="PROSITE" id="PS50835">
    <property type="entry name" value="IG_LIKE"/>
    <property type="match status" value="1"/>
</dbReference>
<evidence type="ECO:0000256" key="4">
    <source>
        <dbReference type="ARBA" id="ARBA00023157"/>
    </source>
</evidence>
<keyword evidence="7" id="KW-0472">Membrane</keyword>
<feature type="transmembrane region" description="Helical" evidence="7">
    <location>
        <begin position="423"/>
        <end position="446"/>
    </location>
</feature>
<protein>
    <submittedName>
        <fullName evidence="9">Ig-like domain-containing protein</fullName>
    </submittedName>
</protein>
<dbReference type="InterPro" id="IPR003598">
    <property type="entry name" value="Ig_sub2"/>
</dbReference>
<dbReference type="VEuPathDB" id="VectorBase:AFUN002866"/>
<dbReference type="FunFam" id="3.80.10.10:FF:000082">
    <property type="entry name" value="Leucine-rich repeat-containing 24"/>
    <property type="match status" value="1"/>
</dbReference>
<keyword evidence="3" id="KW-0677">Repeat</keyword>
<dbReference type="InterPro" id="IPR000483">
    <property type="entry name" value="Cys-rich_flank_reg_C"/>
</dbReference>
<dbReference type="AlphaFoldDB" id="A0A182R9K7"/>
<accession>A0A182R9K7</accession>
<dbReference type="SUPFAM" id="SSF52058">
    <property type="entry name" value="L domain-like"/>
    <property type="match status" value="1"/>
</dbReference>
<dbReference type="VEuPathDB" id="VectorBase:AFUN2_001078"/>
<dbReference type="GO" id="GO:0071944">
    <property type="term" value="C:cell periphery"/>
    <property type="evidence" value="ECO:0007669"/>
    <property type="project" value="UniProtKB-ARBA"/>
</dbReference>
<keyword evidence="4" id="KW-1015">Disulfide bond</keyword>
<dbReference type="InterPro" id="IPR036179">
    <property type="entry name" value="Ig-like_dom_sf"/>
</dbReference>
<dbReference type="SUPFAM" id="SSF48726">
    <property type="entry name" value="Immunoglobulin"/>
    <property type="match status" value="1"/>
</dbReference>
<dbReference type="InterPro" id="IPR013098">
    <property type="entry name" value="Ig_I-set"/>
</dbReference>
<evidence type="ECO:0000256" key="3">
    <source>
        <dbReference type="ARBA" id="ARBA00022737"/>
    </source>
</evidence>
<evidence type="ECO:0000256" key="1">
    <source>
        <dbReference type="ARBA" id="ARBA00022614"/>
    </source>
</evidence>
<dbReference type="PANTHER" id="PTHR24366:SF136">
    <property type="entry name" value="KEKKON 1, ISOFORM B"/>
    <property type="match status" value="1"/>
</dbReference>
<evidence type="ECO:0000256" key="6">
    <source>
        <dbReference type="SAM" id="MobiDB-lite"/>
    </source>
</evidence>
<dbReference type="STRING" id="62324.A0A182R9K7"/>
<name>A0A182R9K7_ANOFN</name>
<dbReference type="InterPro" id="IPR013783">
    <property type="entry name" value="Ig-like_fold"/>
</dbReference>
<dbReference type="PANTHER" id="PTHR24366">
    <property type="entry name" value="IG(IMMUNOGLOBULIN) AND LRR(LEUCINE RICH REPEAT) DOMAINS"/>
    <property type="match status" value="1"/>
</dbReference>
<dbReference type="SMART" id="SM00369">
    <property type="entry name" value="LRR_TYP"/>
    <property type="match status" value="6"/>
</dbReference>
<feature type="domain" description="Ig-like" evidence="8">
    <location>
        <begin position="313"/>
        <end position="408"/>
    </location>
</feature>
<keyword evidence="7" id="KW-1133">Transmembrane helix</keyword>
<dbReference type="InterPro" id="IPR003591">
    <property type="entry name" value="Leu-rich_rpt_typical-subtyp"/>
</dbReference>
<evidence type="ECO:0000259" key="8">
    <source>
        <dbReference type="PROSITE" id="PS50835"/>
    </source>
</evidence>
<dbReference type="SMART" id="SM00409">
    <property type="entry name" value="IG"/>
    <property type="match status" value="1"/>
</dbReference>
<dbReference type="Pfam" id="PF13855">
    <property type="entry name" value="LRR_8"/>
    <property type="match status" value="1"/>
</dbReference>
<dbReference type="EnsemblMetazoa" id="AFUN002866-RA">
    <property type="protein sequence ID" value="AFUN002866-PA"/>
    <property type="gene ID" value="AFUN002866"/>
</dbReference>